<dbReference type="InterPro" id="IPR029032">
    <property type="entry name" value="AhpD-like"/>
</dbReference>
<protein>
    <submittedName>
        <fullName evidence="2">4-carboxymuconolactone decarboxylase</fullName>
        <ecNumber evidence="2">4.1.1.44</ecNumber>
    </submittedName>
</protein>
<dbReference type="Gene3D" id="1.20.1290.10">
    <property type="entry name" value="AhpD-like"/>
    <property type="match status" value="1"/>
</dbReference>
<dbReference type="Pfam" id="PF02627">
    <property type="entry name" value="CMD"/>
    <property type="match status" value="1"/>
</dbReference>
<evidence type="ECO:0000313" key="2">
    <source>
        <dbReference type="EMBL" id="MBB4686935.1"/>
    </source>
</evidence>
<reference evidence="2 3" key="1">
    <citation type="submission" date="2020-08" db="EMBL/GenBank/DDBJ databases">
        <title>Sequencing the genomes of 1000 actinobacteria strains.</title>
        <authorList>
            <person name="Klenk H.-P."/>
        </authorList>
    </citation>
    <scope>NUCLEOTIDE SEQUENCE [LARGE SCALE GENOMIC DNA]</scope>
    <source>
        <strain evidence="2 3">DSM 45859</strain>
    </source>
</reference>
<gene>
    <name evidence="2" type="ORF">BJY18_004420</name>
</gene>
<organism evidence="2 3">
    <name type="scientific">Amycolatopsis jiangsuensis</name>
    <dbReference type="NCBI Taxonomy" id="1181879"/>
    <lineage>
        <taxon>Bacteria</taxon>
        <taxon>Bacillati</taxon>
        <taxon>Actinomycetota</taxon>
        <taxon>Actinomycetes</taxon>
        <taxon>Pseudonocardiales</taxon>
        <taxon>Pseudonocardiaceae</taxon>
        <taxon>Amycolatopsis</taxon>
    </lineage>
</organism>
<sequence>MADSSAGSERFLRGEAAMRRLTGGDPALSRAMAQADEVTPDLARFVVEFVFGELYSRTGLDPQRRHLVTLSCLISLGETEELRVHLGLALNTGLSPDEIVEAILHTAAYVGFPRAVAATRVAREVFIDKGIIGSGDQ</sequence>
<dbReference type="InterPro" id="IPR052512">
    <property type="entry name" value="4CMD/NDH-1_regulator"/>
</dbReference>
<dbReference type="GO" id="GO:0051920">
    <property type="term" value="F:peroxiredoxin activity"/>
    <property type="evidence" value="ECO:0007669"/>
    <property type="project" value="InterPro"/>
</dbReference>
<dbReference type="GO" id="GO:0047575">
    <property type="term" value="F:4-carboxymuconolactone decarboxylase activity"/>
    <property type="evidence" value="ECO:0007669"/>
    <property type="project" value="UniProtKB-EC"/>
</dbReference>
<dbReference type="Proteomes" id="UP000581769">
    <property type="component" value="Unassembled WGS sequence"/>
</dbReference>
<comment type="caution">
    <text evidence="2">The sequence shown here is derived from an EMBL/GenBank/DDBJ whole genome shotgun (WGS) entry which is preliminary data.</text>
</comment>
<feature type="domain" description="Carboxymuconolactone decarboxylase-like" evidence="1">
    <location>
        <begin position="40"/>
        <end position="124"/>
    </location>
</feature>
<evidence type="ECO:0000259" key="1">
    <source>
        <dbReference type="Pfam" id="PF02627"/>
    </source>
</evidence>
<dbReference type="PANTHER" id="PTHR33570:SF2">
    <property type="entry name" value="CARBOXYMUCONOLACTONE DECARBOXYLASE-LIKE DOMAIN-CONTAINING PROTEIN"/>
    <property type="match status" value="1"/>
</dbReference>
<dbReference type="SUPFAM" id="SSF69118">
    <property type="entry name" value="AhpD-like"/>
    <property type="match status" value="1"/>
</dbReference>
<keyword evidence="2" id="KW-0456">Lyase</keyword>
<dbReference type="EC" id="4.1.1.44" evidence="2"/>
<dbReference type="RefSeq" id="WP_221457892.1">
    <property type="nucleotide sequence ID" value="NZ_JACHMG010000001.1"/>
</dbReference>
<dbReference type="InterPro" id="IPR003779">
    <property type="entry name" value="CMD-like"/>
</dbReference>
<dbReference type="AlphaFoldDB" id="A0A840IZV6"/>
<proteinExistence type="predicted"/>
<dbReference type="EMBL" id="JACHMG010000001">
    <property type="protein sequence ID" value="MBB4686935.1"/>
    <property type="molecule type" value="Genomic_DNA"/>
</dbReference>
<accession>A0A840IZV6</accession>
<name>A0A840IZV6_9PSEU</name>
<dbReference type="PANTHER" id="PTHR33570">
    <property type="entry name" value="4-CARBOXYMUCONOLACTONE DECARBOXYLASE FAMILY PROTEIN"/>
    <property type="match status" value="1"/>
</dbReference>
<keyword evidence="3" id="KW-1185">Reference proteome</keyword>
<evidence type="ECO:0000313" key="3">
    <source>
        <dbReference type="Proteomes" id="UP000581769"/>
    </source>
</evidence>